<feature type="transmembrane region" description="Helical" evidence="1">
    <location>
        <begin position="150"/>
        <end position="172"/>
    </location>
</feature>
<proteinExistence type="predicted"/>
<keyword evidence="1" id="KW-0472">Membrane</keyword>
<name>A0AAV7W500_PLEWA</name>
<evidence type="ECO:0000313" key="2">
    <source>
        <dbReference type="EMBL" id="KAJ1207836.1"/>
    </source>
</evidence>
<dbReference type="Proteomes" id="UP001066276">
    <property type="component" value="Chromosome 1_2"/>
</dbReference>
<dbReference type="AlphaFoldDB" id="A0AAV7W500"/>
<gene>
    <name evidence="2" type="ORF">NDU88_003226</name>
</gene>
<evidence type="ECO:0000313" key="3">
    <source>
        <dbReference type="Proteomes" id="UP001066276"/>
    </source>
</evidence>
<feature type="transmembrane region" description="Helical" evidence="1">
    <location>
        <begin position="113"/>
        <end position="138"/>
    </location>
</feature>
<sequence length="173" mass="17448">MLLIFSNVDSDDVAPVVLTAVIPVVCEVGSVVNAVGPALVTSVDAIVGAGIVITVVPIVGAVTTVFTAIVTAVNINVLEAMDTAVLPNVMSNVAPADVCGVAADGIAVPTVKVAVVVVVALAFVTALVTAVVISVLLTSWKLLMILSKEVTVVFTALAAEVFLYVVIAILLLS</sequence>
<keyword evidence="1" id="KW-0812">Transmembrane</keyword>
<evidence type="ECO:0000256" key="1">
    <source>
        <dbReference type="SAM" id="Phobius"/>
    </source>
</evidence>
<dbReference type="EMBL" id="JANPWB010000002">
    <property type="protein sequence ID" value="KAJ1207836.1"/>
    <property type="molecule type" value="Genomic_DNA"/>
</dbReference>
<keyword evidence="3" id="KW-1185">Reference proteome</keyword>
<keyword evidence="1" id="KW-1133">Transmembrane helix</keyword>
<comment type="caution">
    <text evidence="2">The sequence shown here is derived from an EMBL/GenBank/DDBJ whole genome shotgun (WGS) entry which is preliminary data.</text>
</comment>
<feature type="transmembrane region" description="Helical" evidence="1">
    <location>
        <begin position="20"/>
        <end position="40"/>
    </location>
</feature>
<protein>
    <submittedName>
        <fullName evidence="2">Uncharacterized protein</fullName>
    </submittedName>
</protein>
<reference evidence="2" key="1">
    <citation type="journal article" date="2022" name="bioRxiv">
        <title>Sequencing and chromosome-scale assembly of the giantPleurodeles waltlgenome.</title>
        <authorList>
            <person name="Brown T."/>
            <person name="Elewa A."/>
            <person name="Iarovenko S."/>
            <person name="Subramanian E."/>
            <person name="Araus A.J."/>
            <person name="Petzold A."/>
            <person name="Susuki M."/>
            <person name="Suzuki K.-i.T."/>
            <person name="Hayashi T."/>
            <person name="Toyoda A."/>
            <person name="Oliveira C."/>
            <person name="Osipova E."/>
            <person name="Leigh N.D."/>
            <person name="Simon A."/>
            <person name="Yun M.H."/>
        </authorList>
    </citation>
    <scope>NUCLEOTIDE SEQUENCE</scope>
    <source>
        <strain evidence="2">20211129_DDA</strain>
        <tissue evidence="2">Liver</tissue>
    </source>
</reference>
<accession>A0AAV7W500</accession>
<feature type="transmembrane region" description="Helical" evidence="1">
    <location>
        <begin position="47"/>
        <end position="73"/>
    </location>
</feature>
<organism evidence="2 3">
    <name type="scientific">Pleurodeles waltl</name>
    <name type="common">Iberian ribbed newt</name>
    <dbReference type="NCBI Taxonomy" id="8319"/>
    <lineage>
        <taxon>Eukaryota</taxon>
        <taxon>Metazoa</taxon>
        <taxon>Chordata</taxon>
        <taxon>Craniata</taxon>
        <taxon>Vertebrata</taxon>
        <taxon>Euteleostomi</taxon>
        <taxon>Amphibia</taxon>
        <taxon>Batrachia</taxon>
        <taxon>Caudata</taxon>
        <taxon>Salamandroidea</taxon>
        <taxon>Salamandridae</taxon>
        <taxon>Pleurodelinae</taxon>
        <taxon>Pleurodeles</taxon>
    </lineage>
</organism>